<dbReference type="RefSeq" id="WP_160554771.1">
    <property type="nucleotide sequence ID" value="NZ_CP047650.1"/>
</dbReference>
<dbReference type="SUPFAM" id="SSF46785">
    <property type="entry name" value="Winged helix' DNA-binding domain"/>
    <property type="match status" value="1"/>
</dbReference>
<proteinExistence type="inferred from homology"/>
<dbReference type="Pfam" id="PF00126">
    <property type="entry name" value="HTH_1"/>
    <property type="match status" value="1"/>
</dbReference>
<keyword evidence="2" id="KW-0805">Transcription regulation</keyword>
<dbReference type="PROSITE" id="PS50931">
    <property type="entry name" value="HTH_LYSR"/>
    <property type="match status" value="1"/>
</dbReference>
<accession>A0A857JCP1</accession>
<dbReference type="GO" id="GO:0003700">
    <property type="term" value="F:DNA-binding transcription factor activity"/>
    <property type="evidence" value="ECO:0007669"/>
    <property type="project" value="InterPro"/>
</dbReference>
<dbReference type="KEGG" id="xyk:GT347_25020"/>
<evidence type="ECO:0000256" key="2">
    <source>
        <dbReference type="ARBA" id="ARBA00023015"/>
    </source>
</evidence>
<organism evidence="6 7">
    <name type="scientific">Xylophilus rhododendri</name>
    <dbReference type="NCBI Taxonomy" id="2697032"/>
    <lineage>
        <taxon>Bacteria</taxon>
        <taxon>Pseudomonadati</taxon>
        <taxon>Pseudomonadota</taxon>
        <taxon>Betaproteobacteria</taxon>
        <taxon>Burkholderiales</taxon>
        <taxon>Xylophilus</taxon>
    </lineage>
</organism>
<dbReference type="Pfam" id="PF03466">
    <property type="entry name" value="LysR_substrate"/>
    <property type="match status" value="1"/>
</dbReference>
<keyword evidence="3" id="KW-0238">DNA-binding</keyword>
<evidence type="ECO:0000256" key="3">
    <source>
        <dbReference type="ARBA" id="ARBA00023125"/>
    </source>
</evidence>
<evidence type="ECO:0000259" key="5">
    <source>
        <dbReference type="PROSITE" id="PS50931"/>
    </source>
</evidence>
<dbReference type="GO" id="GO:0005829">
    <property type="term" value="C:cytosol"/>
    <property type="evidence" value="ECO:0007669"/>
    <property type="project" value="TreeGrafter"/>
</dbReference>
<evidence type="ECO:0000313" key="7">
    <source>
        <dbReference type="Proteomes" id="UP000464787"/>
    </source>
</evidence>
<reference evidence="6 7" key="1">
    <citation type="submission" date="2020-01" db="EMBL/GenBank/DDBJ databases">
        <title>Genome sequencing of strain KACC 21265.</title>
        <authorList>
            <person name="Heo J."/>
            <person name="Kim S.-J."/>
            <person name="Kim J.-S."/>
            <person name="Hong S.-B."/>
            <person name="Kwon S.-W."/>
        </authorList>
    </citation>
    <scope>NUCLEOTIDE SEQUENCE [LARGE SCALE GENOMIC DNA]</scope>
    <source>
        <strain evidence="6 7">KACC 21265</strain>
    </source>
</reference>
<gene>
    <name evidence="6" type="ORF">GT347_25020</name>
</gene>
<feature type="domain" description="HTH lysR-type" evidence="5">
    <location>
        <begin position="4"/>
        <end position="61"/>
    </location>
</feature>
<dbReference type="PANTHER" id="PTHR30419:SF2">
    <property type="entry name" value="LYSR FAMILY TRANSCRIPTIONAL REGULATOR"/>
    <property type="match status" value="1"/>
</dbReference>
<dbReference type="PANTHER" id="PTHR30419">
    <property type="entry name" value="HTH-TYPE TRANSCRIPTIONAL REGULATOR YBHD"/>
    <property type="match status" value="1"/>
</dbReference>
<evidence type="ECO:0000256" key="1">
    <source>
        <dbReference type="ARBA" id="ARBA00009437"/>
    </source>
</evidence>
<dbReference type="Gene3D" id="3.40.190.290">
    <property type="match status" value="1"/>
</dbReference>
<dbReference type="InterPro" id="IPR036390">
    <property type="entry name" value="WH_DNA-bd_sf"/>
</dbReference>
<comment type="similarity">
    <text evidence="1">Belongs to the LysR transcriptional regulatory family.</text>
</comment>
<sequence>MVRFDISDLRIFVNVVQAGSITLGAERSHRAAASISARIKEMELEMGAPLLMRARSGVVPTEAGRKLLEHGFRLLNEVQRMNDDLAEYGNRARSFIKLHCNTVSLYEYLQKPVSAYLLQNPGTALTIEELVNHQIPQAVLDGSADIGVVADPVDTKGLETIPFVLDRYVMISSKRVAPLVGRRFVDFLDSEFVGPGRGSWMHTMLQQHAAEAGKPLRYSVQLRSFSMTCQLVADGVGIGIVPASAAERMQAQVPLRITELEDSWAQLPLKFCVRKRAELSRQSAALLDFLLSQDQGQKARLRSV</sequence>
<name>A0A857JCP1_9BURK</name>
<evidence type="ECO:0000313" key="6">
    <source>
        <dbReference type="EMBL" id="QHJ00962.1"/>
    </source>
</evidence>
<dbReference type="InterPro" id="IPR050950">
    <property type="entry name" value="HTH-type_LysR_regulators"/>
</dbReference>
<dbReference type="InterPro" id="IPR005119">
    <property type="entry name" value="LysR_subst-bd"/>
</dbReference>
<keyword evidence="7" id="KW-1185">Reference proteome</keyword>
<protein>
    <submittedName>
        <fullName evidence="6">LysR family transcriptional regulator</fullName>
    </submittedName>
</protein>
<dbReference type="EMBL" id="CP047650">
    <property type="protein sequence ID" value="QHJ00962.1"/>
    <property type="molecule type" value="Genomic_DNA"/>
</dbReference>
<dbReference type="InterPro" id="IPR036388">
    <property type="entry name" value="WH-like_DNA-bd_sf"/>
</dbReference>
<evidence type="ECO:0000256" key="4">
    <source>
        <dbReference type="ARBA" id="ARBA00023163"/>
    </source>
</evidence>
<dbReference type="InterPro" id="IPR000847">
    <property type="entry name" value="LysR_HTH_N"/>
</dbReference>
<dbReference type="Gene3D" id="1.10.10.10">
    <property type="entry name" value="Winged helix-like DNA-binding domain superfamily/Winged helix DNA-binding domain"/>
    <property type="match status" value="1"/>
</dbReference>
<dbReference type="SUPFAM" id="SSF53850">
    <property type="entry name" value="Periplasmic binding protein-like II"/>
    <property type="match status" value="1"/>
</dbReference>
<dbReference type="GO" id="GO:0003677">
    <property type="term" value="F:DNA binding"/>
    <property type="evidence" value="ECO:0007669"/>
    <property type="project" value="UniProtKB-KW"/>
</dbReference>
<dbReference type="Proteomes" id="UP000464787">
    <property type="component" value="Chromosome"/>
</dbReference>
<keyword evidence="4" id="KW-0804">Transcription</keyword>
<dbReference type="AlphaFoldDB" id="A0A857JCP1"/>